<dbReference type="EMBL" id="CP013234">
    <property type="protein sequence ID" value="AMP03678.1"/>
    <property type="molecule type" value="Genomic_DNA"/>
</dbReference>
<keyword evidence="4 6" id="KW-1133">Transmembrane helix</keyword>
<dbReference type="KEGG" id="cpra:CPter91_1295"/>
<evidence type="ECO:0000256" key="3">
    <source>
        <dbReference type="ARBA" id="ARBA00022692"/>
    </source>
</evidence>
<dbReference type="Pfam" id="PF01810">
    <property type="entry name" value="LysE"/>
    <property type="match status" value="1"/>
</dbReference>
<keyword evidence="2" id="KW-1003">Cell membrane</keyword>
<reference evidence="9 10" key="1">
    <citation type="submission" date="2015-11" db="EMBL/GenBank/DDBJ databases">
        <title>Exploring the genomic traits of fungus-feeding bacterial genus Collimonas.</title>
        <authorList>
            <person name="Song C."/>
            <person name="Schmidt R."/>
            <person name="de Jager V."/>
            <person name="Krzyzanowska D."/>
            <person name="Jongedijk E."/>
            <person name="Cankar K."/>
            <person name="Beekwilder J."/>
            <person name="van Veen A."/>
            <person name="de Boer W."/>
            <person name="van Veen J.A."/>
            <person name="Garbeva P."/>
        </authorList>
    </citation>
    <scope>NUCLEOTIDE SEQUENCE [LARGE SCALE GENOMIC DNA]</scope>
    <source>
        <strain evidence="8 10">Ter291</strain>
        <strain evidence="7 9">Ter91</strain>
    </source>
</reference>
<comment type="subcellular location">
    <subcellularLocation>
        <location evidence="1">Cell membrane</location>
        <topology evidence="1">Multi-pass membrane protein</topology>
    </subcellularLocation>
</comment>
<dbReference type="OrthoDB" id="9804822at2"/>
<dbReference type="EMBL" id="CP013236">
    <property type="protein sequence ID" value="AMP13570.1"/>
    <property type="molecule type" value="Genomic_DNA"/>
</dbReference>
<evidence type="ECO:0000313" key="9">
    <source>
        <dbReference type="Proteomes" id="UP000074561"/>
    </source>
</evidence>
<dbReference type="STRING" id="279113.CPter91_1295"/>
<proteinExistence type="predicted"/>
<keyword evidence="3 6" id="KW-0812">Transmembrane</keyword>
<evidence type="ECO:0000256" key="2">
    <source>
        <dbReference type="ARBA" id="ARBA00022475"/>
    </source>
</evidence>
<evidence type="ECO:0000256" key="1">
    <source>
        <dbReference type="ARBA" id="ARBA00004651"/>
    </source>
</evidence>
<dbReference type="PANTHER" id="PTHR30086">
    <property type="entry name" value="ARGININE EXPORTER PROTEIN ARGO"/>
    <property type="match status" value="1"/>
</dbReference>
<evidence type="ECO:0000256" key="5">
    <source>
        <dbReference type="ARBA" id="ARBA00023136"/>
    </source>
</evidence>
<protein>
    <submittedName>
        <fullName evidence="7">LysE type translocator family protein</fullName>
    </submittedName>
</protein>
<accession>A0A127Q0T7</accession>
<feature type="transmembrane region" description="Helical" evidence="6">
    <location>
        <begin position="143"/>
        <end position="167"/>
    </location>
</feature>
<evidence type="ECO:0000313" key="8">
    <source>
        <dbReference type="EMBL" id="AMP13570.1"/>
    </source>
</evidence>
<evidence type="ECO:0000256" key="6">
    <source>
        <dbReference type="SAM" id="Phobius"/>
    </source>
</evidence>
<evidence type="ECO:0000313" key="7">
    <source>
        <dbReference type="EMBL" id="AMP03678.1"/>
    </source>
</evidence>
<gene>
    <name evidence="8" type="ORF">CPter291_1294</name>
    <name evidence="7" type="ORF">CPter91_1295</name>
</gene>
<organism evidence="7 9">
    <name type="scientific">Collimonas pratensis</name>
    <dbReference type="NCBI Taxonomy" id="279113"/>
    <lineage>
        <taxon>Bacteria</taxon>
        <taxon>Pseudomonadati</taxon>
        <taxon>Pseudomonadota</taxon>
        <taxon>Betaproteobacteria</taxon>
        <taxon>Burkholderiales</taxon>
        <taxon>Oxalobacteraceae</taxon>
        <taxon>Collimonas</taxon>
    </lineage>
</organism>
<dbReference type="PANTHER" id="PTHR30086:SF20">
    <property type="entry name" value="ARGININE EXPORTER PROTEIN ARGO-RELATED"/>
    <property type="match status" value="1"/>
</dbReference>
<sequence>MTQYLIFLLAFAASAALPGPEIAALLSRSLAGGWRSSLPLASGIIIGKLIMLSAAVIGLSALLAILGPAFVTLKYAGAAYLVWLGIKKWRAAGQALPSAANAPATGIIVEIGLGLAMTVTNPLAIAFYMALLPGVINVAGVSWPSYLILCGIIAGAMLAIVLAYGLLAELARKMFRSAHAKARLERASGGMMVGVGIVLAAR</sequence>
<dbReference type="GO" id="GO:0015171">
    <property type="term" value="F:amino acid transmembrane transporter activity"/>
    <property type="evidence" value="ECO:0007669"/>
    <property type="project" value="TreeGrafter"/>
</dbReference>
<dbReference type="Proteomes" id="UP000074914">
    <property type="component" value="Chromosome"/>
</dbReference>
<dbReference type="InterPro" id="IPR001123">
    <property type="entry name" value="LeuE-type"/>
</dbReference>
<dbReference type="GO" id="GO:0005886">
    <property type="term" value="C:plasma membrane"/>
    <property type="evidence" value="ECO:0007669"/>
    <property type="project" value="UniProtKB-SubCell"/>
</dbReference>
<dbReference type="AlphaFoldDB" id="A0A127Q0T7"/>
<dbReference type="RefSeq" id="WP_061945896.1">
    <property type="nucleotide sequence ID" value="NZ_CP013234.1"/>
</dbReference>
<dbReference type="PATRIC" id="fig|279113.10.peg.1293"/>
<dbReference type="Proteomes" id="UP000074561">
    <property type="component" value="Chromosome"/>
</dbReference>
<feature type="transmembrane region" description="Helical" evidence="6">
    <location>
        <begin position="6"/>
        <end position="26"/>
    </location>
</feature>
<feature type="transmembrane region" description="Helical" evidence="6">
    <location>
        <begin position="107"/>
        <end position="131"/>
    </location>
</feature>
<feature type="transmembrane region" description="Helical" evidence="6">
    <location>
        <begin position="38"/>
        <end position="59"/>
    </location>
</feature>
<keyword evidence="10" id="KW-1185">Reference proteome</keyword>
<name>A0A127Q0T7_9BURK</name>
<evidence type="ECO:0000313" key="10">
    <source>
        <dbReference type="Proteomes" id="UP000074914"/>
    </source>
</evidence>
<feature type="transmembrane region" description="Helical" evidence="6">
    <location>
        <begin position="65"/>
        <end position="86"/>
    </location>
</feature>
<evidence type="ECO:0000256" key="4">
    <source>
        <dbReference type="ARBA" id="ARBA00022989"/>
    </source>
</evidence>
<keyword evidence="5 6" id="KW-0472">Membrane</keyword>